<evidence type="ECO:0000256" key="1">
    <source>
        <dbReference type="ARBA" id="ARBA00004370"/>
    </source>
</evidence>
<protein>
    <submittedName>
        <fullName evidence="4">Uncharacterized protein</fullName>
    </submittedName>
</protein>
<dbReference type="GO" id="GO:0015979">
    <property type="term" value="P:photosynthesis"/>
    <property type="evidence" value="ECO:0007669"/>
    <property type="project" value="InterPro"/>
</dbReference>
<comment type="subcellular location">
    <subcellularLocation>
        <location evidence="1">Membrane</location>
    </subcellularLocation>
</comment>
<dbReference type="InterPro" id="IPR008797">
    <property type="entry name" value="PSII_PsbQ"/>
</dbReference>
<dbReference type="GO" id="GO:0005509">
    <property type="term" value="F:calcium ion binding"/>
    <property type="evidence" value="ECO:0007669"/>
    <property type="project" value="InterPro"/>
</dbReference>
<dbReference type="GO" id="GO:0009523">
    <property type="term" value="C:photosystem II"/>
    <property type="evidence" value="ECO:0007669"/>
    <property type="project" value="InterPro"/>
</dbReference>
<dbReference type="AlphaFoldDB" id="A0A7S0HBH7"/>
<evidence type="ECO:0000256" key="3">
    <source>
        <dbReference type="ARBA" id="ARBA00023136"/>
    </source>
</evidence>
<keyword evidence="2" id="KW-0793">Thylakoid</keyword>
<dbReference type="GO" id="GO:0019898">
    <property type="term" value="C:extrinsic component of membrane"/>
    <property type="evidence" value="ECO:0007669"/>
    <property type="project" value="InterPro"/>
</dbReference>
<accession>A0A7S0HBH7</accession>
<sequence length="220" mass="23216">MLAAIAVQSFTPPTSMAGVSTRTTGVTMQAGSRRELLSQVGGAAFALAGVAQSASAKAGQFGKQDVFGIGISSPYVGEKVVSGGTAGTPYIDNVKSTYGFAPTGDILAAGYTKDVTRETAQFEKGCKLIANLQTNIDSKTWWKVRDQLRGTDVYSLRGSMLAINNVLPEAKKDAAAKAYKKVFAEMEALDLACKKKEQALATKENSDMLQAIAAYKLTIV</sequence>
<gene>
    <name evidence="4" type="ORF">PANT1444_LOCUS2509</name>
</gene>
<name>A0A7S0HBH7_9EUKA</name>
<evidence type="ECO:0000313" key="4">
    <source>
        <dbReference type="EMBL" id="CAD8471494.1"/>
    </source>
</evidence>
<dbReference type="SUPFAM" id="SSF101112">
    <property type="entry name" value="Oxygen-evolving enhancer protein 3"/>
    <property type="match status" value="1"/>
</dbReference>
<dbReference type="Pfam" id="PF05757">
    <property type="entry name" value="PsbQ"/>
    <property type="match status" value="1"/>
</dbReference>
<organism evidence="4">
    <name type="scientific">Phaeocystis antarctica</name>
    <dbReference type="NCBI Taxonomy" id="33657"/>
    <lineage>
        <taxon>Eukaryota</taxon>
        <taxon>Haptista</taxon>
        <taxon>Haptophyta</taxon>
        <taxon>Prymnesiophyceae</taxon>
        <taxon>Phaeocystales</taxon>
        <taxon>Phaeocystaceae</taxon>
        <taxon>Phaeocystis</taxon>
    </lineage>
</organism>
<evidence type="ECO:0000256" key="2">
    <source>
        <dbReference type="ARBA" id="ARBA00023078"/>
    </source>
</evidence>
<proteinExistence type="predicted"/>
<dbReference type="Gene3D" id="1.20.120.290">
    <property type="entry name" value="Oxygen-evolving enhancer protein 3 (PsbQ), four-helix up-down bundle"/>
    <property type="match status" value="1"/>
</dbReference>
<reference evidence="4" key="1">
    <citation type="submission" date="2021-01" db="EMBL/GenBank/DDBJ databases">
        <authorList>
            <person name="Corre E."/>
            <person name="Pelletier E."/>
            <person name="Niang G."/>
            <person name="Scheremetjew M."/>
            <person name="Finn R."/>
            <person name="Kale V."/>
            <person name="Holt S."/>
            <person name="Cochrane G."/>
            <person name="Meng A."/>
            <person name="Brown T."/>
            <person name="Cohen L."/>
        </authorList>
    </citation>
    <scope>NUCLEOTIDE SEQUENCE</scope>
    <source>
        <strain evidence="4">CCMP1374</strain>
    </source>
</reference>
<dbReference type="InterPro" id="IPR023222">
    <property type="entry name" value="PsbQ-like_dom_sf"/>
</dbReference>
<dbReference type="EMBL" id="HBEP01004471">
    <property type="protein sequence ID" value="CAD8471494.1"/>
    <property type="molecule type" value="Transcribed_RNA"/>
</dbReference>
<keyword evidence="3" id="KW-0472">Membrane</keyword>